<sequence length="128" mass="15120">MQDAKCTSSCIFYPFCILAKIFNYIACLQGHLCSCPGLPDQLRQLGLLRHHHYHASCQRSPNLSWPSWQPHYHCWPHSPLYFFVVCVVLFGKLVIWCFFLSHILYIITNLCLRYNYQFLTTYFSPSFC</sequence>
<evidence type="ECO:0000313" key="2">
    <source>
        <dbReference type="EMBL" id="CAG6686200.1"/>
    </source>
</evidence>
<reference evidence="2" key="1">
    <citation type="submission" date="2021-05" db="EMBL/GenBank/DDBJ databases">
        <authorList>
            <person name="Alioto T."/>
            <person name="Alioto T."/>
            <person name="Gomez Garrido J."/>
        </authorList>
    </citation>
    <scope>NUCLEOTIDE SEQUENCE</scope>
</reference>
<protein>
    <submittedName>
        <fullName evidence="2">Uncharacterized protein</fullName>
    </submittedName>
</protein>
<proteinExistence type="predicted"/>
<dbReference type="AlphaFoldDB" id="A0A8D8TD29"/>
<feature type="transmembrane region" description="Helical" evidence="1">
    <location>
        <begin position="80"/>
        <end position="107"/>
    </location>
</feature>
<name>A0A8D8TD29_9HEMI</name>
<keyword evidence="1" id="KW-0812">Transmembrane</keyword>
<keyword evidence="1" id="KW-1133">Transmembrane helix</keyword>
<organism evidence="2">
    <name type="scientific">Cacopsylla melanoneura</name>
    <dbReference type="NCBI Taxonomy" id="428564"/>
    <lineage>
        <taxon>Eukaryota</taxon>
        <taxon>Metazoa</taxon>
        <taxon>Ecdysozoa</taxon>
        <taxon>Arthropoda</taxon>
        <taxon>Hexapoda</taxon>
        <taxon>Insecta</taxon>
        <taxon>Pterygota</taxon>
        <taxon>Neoptera</taxon>
        <taxon>Paraneoptera</taxon>
        <taxon>Hemiptera</taxon>
        <taxon>Sternorrhyncha</taxon>
        <taxon>Psylloidea</taxon>
        <taxon>Psyllidae</taxon>
        <taxon>Psyllinae</taxon>
        <taxon>Cacopsylla</taxon>
    </lineage>
</organism>
<keyword evidence="1" id="KW-0472">Membrane</keyword>
<evidence type="ECO:0000256" key="1">
    <source>
        <dbReference type="SAM" id="Phobius"/>
    </source>
</evidence>
<accession>A0A8D8TD29</accession>
<dbReference type="EMBL" id="HBUF01275234">
    <property type="protein sequence ID" value="CAG6686200.1"/>
    <property type="molecule type" value="Transcribed_RNA"/>
</dbReference>